<dbReference type="InterPro" id="IPR029063">
    <property type="entry name" value="SAM-dependent_MTases_sf"/>
</dbReference>
<evidence type="ECO:0000256" key="1">
    <source>
        <dbReference type="SAM" id="MobiDB-lite"/>
    </source>
</evidence>
<feature type="compositionally biased region" description="Low complexity" evidence="1">
    <location>
        <begin position="164"/>
        <end position="174"/>
    </location>
</feature>
<evidence type="ECO:0000313" key="2">
    <source>
        <dbReference type="EMBL" id="KAG7544375.1"/>
    </source>
</evidence>
<proteinExistence type="predicted"/>
<dbReference type="Pfam" id="PF10294">
    <property type="entry name" value="Methyltransf_16"/>
    <property type="match status" value="1"/>
</dbReference>
<comment type="caution">
    <text evidence="2">The sequence shown here is derived from an EMBL/GenBank/DDBJ whole genome shotgun (WGS) entry which is preliminary data.</text>
</comment>
<feature type="compositionally biased region" description="Low complexity" evidence="1">
    <location>
        <begin position="231"/>
        <end position="243"/>
    </location>
</feature>
<dbReference type="Proteomes" id="UP000812966">
    <property type="component" value="Unassembled WGS sequence"/>
</dbReference>
<feature type="region of interest" description="Disordered" evidence="1">
    <location>
        <begin position="231"/>
        <end position="253"/>
    </location>
</feature>
<gene>
    <name evidence="2" type="ORF">FFLO_03254</name>
</gene>
<reference evidence="2" key="1">
    <citation type="submission" date="2020-04" db="EMBL/GenBank/DDBJ databases">
        <title>Analysis of mating type loci in Filobasidium floriforme.</title>
        <authorList>
            <person name="Nowrousian M."/>
        </authorList>
    </citation>
    <scope>NUCLEOTIDE SEQUENCE</scope>
    <source>
        <strain evidence="2">CBS 6242</strain>
    </source>
</reference>
<dbReference type="GO" id="GO:0005634">
    <property type="term" value="C:nucleus"/>
    <property type="evidence" value="ECO:0007669"/>
    <property type="project" value="TreeGrafter"/>
</dbReference>
<accession>A0A8K0JL52</accession>
<dbReference type="AlphaFoldDB" id="A0A8K0JL52"/>
<organism evidence="2 3">
    <name type="scientific">Filobasidium floriforme</name>
    <dbReference type="NCBI Taxonomy" id="5210"/>
    <lineage>
        <taxon>Eukaryota</taxon>
        <taxon>Fungi</taxon>
        <taxon>Dikarya</taxon>
        <taxon>Basidiomycota</taxon>
        <taxon>Agaricomycotina</taxon>
        <taxon>Tremellomycetes</taxon>
        <taxon>Filobasidiales</taxon>
        <taxon>Filobasidiaceae</taxon>
        <taxon>Filobasidium</taxon>
    </lineage>
</organism>
<protein>
    <recommendedName>
        <fullName evidence="4">Methyltransferase-domain-containing protein</fullName>
    </recommendedName>
</protein>
<dbReference type="PANTHER" id="PTHR14614">
    <property type="entry name" value="HEPATOCELLULAR CARCINOMA-ASSOCIATED ANTIGEN"/>
    <property type="match status" value="1"/>
</dbReference>
<dbReference type="Gene3D" id="3.40.50.150">
    <property type="entry name" value="Vaccinia Virus protein VP39"/>
    <property type="match status" value="1"/>
</dbReference>
<evidence type="ECO:0008006" key="4">
    <source>
        <dbReference type="Google" id="ProtNLM"/>
    </source>
</evidence>
<evidence type="ECO:0000313" key="3">
    <source>
        <dbReference type="Proteomes" id="UP000812966"/>
    </source>
</evidence>
<dbReference type="InterPro" id="IPR019410">
    <property type="entry name" value="Methyltransf_16"/>
</dbReference>
<dbReference type="GO" id="GO:0008757">
    <property type="term" value="F:S-adenosylmethionine-dependent methyltransferase activity"/>
    <property type="evidence" value="ECO:0007669"/>
    <property type="project" value="UniProtKB-ARBA"/>
</dbReference>
<dbReference type="EMBL" id="JABELV010000058">
    <property type="protein sequence ID" value="KAG7544375.1"/>
    <property type="molecule type" value="Genomic_DNA"/>
</dbReference>
<sequence>MYYYLSFLRPPPSSIDIAVPSGGITITPQIANDLRTECVSRVQRVPSSAGPSSSSSSLLPPPPLPTAPVLLTTYLPPSSTYKPNLVPLPKGCQVGDVWYLGLTTNAGGGRAQVPLQRGRIVDVWSQGIRITSSSSTSSTSSGSTSLSSSDSKSNGRKDPKSKSKPGSKNSGSSKPLKREYEGPKQTRIFRSWVLPPFERIMSVVEETSFDLDKKIWDSGLALTSYLTQLSSPAASTSSPTSSPVSPPLPFPAPSDLIDRLQRPRARILEIGAGTGLVGIGLAASEIGSQAGMRVMITDLPSAIPLIDENIELNRSLWRSRSGQEDDEPRVRSGVLDWDEEVPDWVWSWDEPEGAADVTYNTDSFPSLISTLSRLFNPHLITTSTSPSNAAPLLLLAYKQRHAAERTLWPALKEIGIELTKFGTISGHEEDLGVDVVTGRDEEEGEEVRSGMGGTELWIGRKKV</sequence>
<feature type="compositionally biased region" description="Low complexity" evidence="1">
    <location>
        <begin position="132"/>
        <end position="152"/>
    </location>
</feature>
<dbReference type="SUPFAM" id="SSF53335">
    <property type="entry name" value="S-adenosyl-L-methionine-dependent methyltransferases"/>
    <property type="match status" value="1"/>
</dbReference>
<name>A0A8K0JL52_9TREE</name>
<dbReference type="GO" id="GO:0005737">
    <property type="term" value="C:cytoplasm"/>
    <property type="evidence" value="ECO:0007669"/>
    <property type="project" value="TreeGrafter"/>
</dbReference>
<dbReference type="PANTHER" id="PTHR14614:SF162">
    <property type="entry name" value="EXPRESSED PROTEIN"/>
    <property type="match status" value="1"/>
</dbReference>
<keyword evidence="3" id="KW-1185">Reference proteome</keyword>
<feature type="region of interest" description="Disordered" evidence="1">
    <location>
        <begin position="132"/>
        <end position="182"/>
    </location>
</feature>